<evidence type="ECO:0000313" key="2">
    <source>
        <dbReference type="EMBL" id="MDM5271698.1"/>
    </source>
</evidence>
<accession>A0ABT7QXY4</accession>
<dbReference type="RefSeq" id="WP_289413393.1">
    <property type="nucleotide sequence ID" value="NZ_JAQIBD010000002.1"/>
</dbReference>
<dbReference type="CDD" id="cd06257">
    <property type="entry name" value="DnaJ"/>
    <property type="match status" value="1"/>
</dbReference>
<organism evidence="2 3">
    <name type="scientific">Sulfurovum zhangzhouensis</name>
    <dbReference type="NCBI Taxonomy" id="3019067"/>
    <lineage>
        <taxon>Bacteria</taxon>
        <taxon>Pseudomonadati</taxon>
        <taxon>Campylobacterota</taxon>
        <taxon>Epsilonproteobacteria</taxon>
        <taxon>Campylobacterales</taxon>
        <taxon>Sulfurovaceae</taxon>
        <taxon>Sulfurovum</taxon>
    </lineage>
</organism>
<evidence type="ECO:0000313" key="3">
    <source>
        <dbReference type="Proteomes" id="UP001169069"/>
    </source>
</evidence>
<sequence>MHYKGSPIEEVQWIIWNGTLGISDLVTIGRIEEGPEGINVWLEVPYDMVGPLSLEELEKNGLTSFAACMVMSRERWQKDQVQFRQEAIQKHREAQQKLFEDLVRSNAKKRRQATRIQLFNEQEYRELLCLPIEGELEEPQINSAYRKLVKKAHPDVGGSHELFLQITEARDALLKVFL</sequence>
<feature type="domain" description="J" evidence="1">
    <location>
        <begin position="123"/>
        <end position="178"/>
    </location>
</feature>
<dbReference type="Gene3D" id="1.10.287.110">
    <property type="entry name" value="DnaJ domain"/>
    <property type="match status" value="1"/>
</dbReference>
<evidence type="ECO:0000259" key="1">
    <source>
        <dbReference type="PROSITE" id="PS50076"/>
    </source>
</evidence>
<dbReference type="InterPro" id="IPR036869">
    <property type="entry name" value="J_dom_sf"/>
</dbReference>
<dbReference type="Proteomes" id="UP001169069">
    <property type="component" value="Unassembled WGS sequence"/>
</dbReference>
<name>A0ABT7QXY4_9BACT</name>
<proteinExistence type="predicted"/>
<gene>
    <name evidence="2" type="ORF">PGH07_05885</name>
</gene>
<comment type="caution">
    <text evidence="2">The sequence shown here is derived from an EMBL/GenBank/DDBJ whole genome shotgun (WGS) entry which is preliminary data.</text>
</comment>
<protein>
    <submittedName>
        <fullName evidence="2">J domain-containing protein</fullName>
    </submittedName>
</protein>
<reference evidence="2" key="1">
    <citation type="submission" date="2023-01" db="EMBL/GenBank/DDBJ databases">
        <title>Sulfurovum sp. zt1-1 genome assembly.</title>
        <authorList>
            <person name="Wang J."/>
        </authorList>
    </citation>
    <scope>NUCLEOTIDE SEQUENCE</scope>
    <source>
        <strain evidence="2">Zt1-1</strain>
    </source>
</reference>
<dbReference type="EMBL" id="JAQIBD010000002">
    <property type="protein sequence ID" value="MDM5271698.1"/>
    <property type="molecule type" value="Genomic_DNA"/>
</dbReference>
<dbReference type="SMART" id="SM00271">
    <property type="entry name" value="DnaJ"/>
    <property type="match status" value="1"/>
</dbReference>
<keyword evidence="3" id="KW-1185">Reference proteome</keyword>
<dbReference type="SUPFAM" id="SSF46565">
    <property type="entry name" value="Chaperone J-domain"/>
    <property type="match status" value="1"/>
</dbReference>
<dbReference type="PROSITE" id="PS50076">
    <property type="entry name" value="DNAJ_2"/>
    <property type="match status" value="1"/>
</dbReference>
<dbReference type="InterPro" id="IPR001623">
    <property type="entry name" value="DnaJ_domain"/>
</dbReference>